<reference evidence="3 4" key="1">
    <citation type="journal article" date="2019" name="Int. J. Syst. Evol. Microbiol.">
        <title>The Global Catalogue of Microorganisms (GCM) 10K type strain sequencing project: providing services to taxonomists for standard genome sequencing and annotation.</title>
        <authorList>
            <consortium name="The Broad Institute Genomics Platform"/>
            <consortium name="The Broad Institute Genome Sequencing Center for Infectious Disease"/>
            <person name="Wu L."/>
            <person name="Ma J."/>
        </authorList>
    </citation>
    <scope>NUCLEOTIDE SEQUENCE [LARGE SCALE GENOMIC DNA]</scope>
    <source>
        <strain evidence="3 4">XZGYJ-43</strain>
    </source>
</reference>
<sequence length="127" mass="13950">MSTEPPRRSSDRALRTLVVVLGLVLLLPLLMMALAMPMMGMMGWYGGTMGGYGGMGGYSPLWGLGMMLLWFLALGGVGYVVYRVLAGDGGVAETADPALEELRVAYARGELTDEEFEERRERLRRDE</sequence>
<protein>
    <submittedName>
        <fullName evidence="3">SHOCT domain-containing protein</fullName>
    </submittedName>
</protein>
<keyword evidence="1" id="KW-0812">Transmembrane</keyword>
<gene>
    <name evidence="3" type="ORF">ACFQJ9_04970</name>
</gene>
<dbReference type="Proteomes" id="UP001596447">
    <property type="component" value="Unassembled WGS sequence"/>
</dbReference>
<name>A0ABD5Z0U9_9EURY</name>
<dbReference type="AlphaFoldDB" id="A0ABD5Z0U9"/>
<evidence type="ECO:0000256" key="1">
    <source>
        <dbReference type="SAM" id="Phobius"/>
    </source>
</evidence>
<feature type="transmembrane region" description="Helical" evidence="1">
    <location>
        <begin position="61"/>
        <end position="82"/>
    </location>
</feature>
<keyword evidence="1" id="KW-1133">Transmembrane helix</keyword>
<proteinExistence type="predicted"/>
<organism evidence="3 4">
    <name type="scientific">Halospeciosus flavus</name>
    <dbReference type="NCBI Taxonomy" id="3032283"/>
    <lineage>
        <taxon>Archaea</taxon>
        <taxon>Methanobacteriati</taxon>
        <taxon>Methanobacteriota</taxon>
        <taxon>Stenosarchaea group</taxon>
        <taxon>Halobacteria</taxon>
        <taxon>Halobacteriales</taxon>
        <taxon>Halobacteriaceae</taxon>
        <taxon>Halospeciosus</taxon>
    </lineage>
</organism>
<comment type="caution">
    <text evidence="3">The sequence shown here is derived from an EMBL/GenBank/DDBJ whole genome shotgun (WGS) entry which is preliminary data.</text>
</comment>
<evidence type="ECO:0000313" key="3">
    <source>
        <dbReference type="EMBL" id="MFC7198777.1"/>
    </source>
</evidence>
<keyword evidence="1" id="KW-0472">Membrane</keyword>
<dbReference type="Pfam" id="PF09851">
    <property type="entry name" value="SHOCT"/>
    <property type="match status" value="1"/>
</dbReference>
<evidence type="ECO:0000259" key="2">
    <source>
        <dbReference type="Pfam" id="PF09851"/>
    </source>
</evidence>
<dbReference type="EMBL" id="JBHTAR010000011">
    <property type="protein sequence ID" value="MFC7198777.1"/>
    <property type="molecule type" value="Genomic_DNA"/>
</dbReference>
<keyword evidence="4" id="KW-1185">Reference proteome</keyword>
<evidence type="ECO:0000313" key="4">
    <source>
        <dbReference type="Proteomes" id="UP001596447"/>
    </source>
</evidence>
<feature type="domain" description="SHOCT" evidence="2">
    <location>
        <begin position="98"/>
        <end position="123"/>
    </location>
</feature>
<feature type="transmembrane region" description="Helical" evidence="1">
    <location>
        <begin position="17"/>
        <end position="41"/>
    </location>
</feature>
<accession>A0ABD5Z0U9</accession>
<dbReference type="RefSeq" id="WP_279528735.1">
    <property type="nucleotide sequence ID" value="NZ_CP122312.1"/>
</dbReference>
<dbReference type="InterPro" id="IPR018649">
    <property type="entry name" value="SHOCT"/>
</dbReference>